<dbReference type="RefSeq" id="WP_381217231.1">
    <property type="nucleotide sequence ID" value="NZ_JBHSPC010000085.1"/>
</dbReference>
<comment type="caution">
    <text evidence="11">The sequence shown here is derived from an EMBL/GenBank/DDBJ whole genome shotgun (WGS) entry which is preliminary data.</text>
</comment>
<evidence type="ECO:0000256" key="3">
    <source>
        <dbReference type="ARBA" id="ARBA00022475"/>
    </source>
</evidence>
<feature type="domain" description="ABC transmembrane type-1" evidence="10">
    <location>
        <begin position="390"/>
        <end position="581"/>
    </location>
</feature>
<keyword evidence="3" id="KW-1003">Cell membrane</keyword>
<evidence type="ECO:0000256" key="8">
    <source>
        <dbReference type="RuleBase" id="RU363032"/>
    </source>
</evidence>
<evidence type="ECO:0000256" key="7">
    <source>
        <dbReference type="ARBA" id="ARBA00023136"/>
    </source>
</evidence>
<evidence type="ECO:0000256" key="5">
    <source>
        <dbReference type="ARBA" id="ARBA00022692"/>
    </source>
</evidence>
<feature type="transmembrane region" description="Helical" evidence="8">
    <location>
        <begin position="454"/>
        <end position="472"/>
    </location>
</feature>
<evidence type="ECO:0000256" key="2">
    <source>
        <dbReference type="ARBA" id="ARBA00022448"/>
    </source>
</evidence>
<feature type="transmembrane region" description="Helical" evidence="8">
    <location>
        <begin position="181"/>
        <end position="200"/>
    </location>
</feature>
<evidence type="ECO:0000256" key="9">
    <source>
        <dbReference type="SAM" id="MobiDB-lite"/>
    </source>
</evidence>
<sequence length="597" mass="62082">MSENSVIDAERTPASAGPPDVPVRPLSAPRRKASPTAFRLVVLLMAAGVALLIGYPLVRIVLGLVWVDGTLTFSAVSETLALPGLGDTLLDTFIVTGSSVALALVIGSAFAWLNERTDARMGVLTDVLPVVNFLMPGIATAVGWLLLMSSDAGYVNKVIRAVANGVFGANLTSGPFSANSWYTVIGVYTLTLVPFVYLVVSAGLRNLDSRLEEQSRMCGAGVFTTLVRVTLPALRPSLLSAAFLAVWFGFAVFSVPVVLAEPAGIQMLSVEIVHLLTSSYPPQTGAAIGLSSLELVVLGVIWLLQQRSLRGGRTAVMGGKGSGTERIPLGRLRGVARAAMLLYLFCAVLLPVGALTLVTLNGYWGDPSWENFGLGSFWSILTDPANQQAIVNSLLFALVTATVAVVIGGGIAWLSVHSPGTVAKAAAVVSKVPAAIPPVVVAVGMVLAFAGEPFFLGGTALILLMGFLVVAMPEASITSEAAAGQVGKELGQASSLSGASQGRTFRSVYLPLMLPGLAAGWTLIFVRIMADVEASALLASTGTPVIGFQLLAIFEGGGGYAELAALALFVSLVSMVMVAVVLSATSMWQARRNRQQS</sequence>
<feature type="transmembrane region" description="Helical" evidence="8">
    <location>
        <begin position="428"/>
        <end position="448"/>
    </location>
</feature>
<dbReference type="SUPFAM" id="SSF161098">
    <property type="entry name" value="MetI-like"/>
    <property type="match status" value="2"/>
</dbReference>
<feature type="transmembrane region" description="Helical" evidence="8">
    <location>
        <begin position="93"/>
        <end position="113"/>
    </location>
</feature>
<feature type="transmembrane region" description="Helical" evidence="8">
    <location>
        <begin position="394"/>
        <end position="416"/>
    </location>
</feature>
<feature type="domain" description="ABC transmembrane type-1" evidence="10">
    <location>
        <begin position="89"/>
        <end position="305"/>
    </location>
</feature>
<feature type="transmembrane region" description="Helical" evidence="8">
    <location>
        <begin position="125"/>
        <end position="147"/>
    </location>
</feature>
<dbReference type="PROSITE" id="PS50928">
    <property type="entry name" value="ABC_TM1"/>
    <property type="match status" value="2"/>
</dbReference>
<keyword evidence="7 8" id="KW-0472">Membrane</keyword>
<reference evidence="12" key="1">
    <citation type="journal article" date="2019" name="Int. J. Syst. Evol. Microbiol.">
        <title>The Global Catalogue of Microorganisms (GCM) 10K type strain sequencing project: providing services to taxonomists for standard genome sequencing and annotation.</title>
        <authorList>
            <consortium name="The Broad Institute Genomics Platform"/>
            <consortium name="The Broad Institute Genome Sequencing Center for Infectious Disease"/>
            <person name="Wu L."/>
            <person name="Ma J."/>
        </authorList>
    </citation>
    <scope>NUCLEOTIDE SEQUENCE [LARGE SCALE GENOMIC DNA]</scope>
    <source>
        <strain evidence="12">JCM 13852</strain>
    </source>
</reference>
<feature type="transmembrane region" description="Helical" evidence="8">
    <location>
        <begin position="341"/>
        <end position="364"/>
    </location>
</feature>
<dbReference type="PANTHER" id="PTHR43357:SF4">
    <property type="entry name" value="INNER MEMBRANE ABC TRANSPORTER PERMEASE PROTEIN YDCV"/>
    <property type="match status" value="1"/>
</dbReference>
<dbReference type="Pfam" id="PF00528">
    <property type="entry name" value="BPD_transp_1"/>
    <property type="match status" value="2"/>
</dbReference>
<evidence type="ECO:0000256" key="1">
    <source>
        <dbReference type="ARBA" id="ARBA00004429"/>
    </source>
</evidence>
<gene>
    <name evidence="11" type="ORF">ACFP2V_25945</name>
</gene>
<name>A0ABW0XUP4_9ACTN</name>
<accession>A0ABW0XUP4</accession>
<feature type="transmembrane region" description="Helical" evidence="8">
    <location>
        <begin position="566"/>
        <end position="588"/>
    </location>
</feature>
<keyword evidence="2 8" id="KW-0813">Transport</keyword>
<feature type="transmembrane region" description="Helical" evidence="8">
    <location>
        <begin position="40"/>
        <end position="67"/>
    </location>
</feature>
<dbReference type="InterPro" id="IPR035906">
    <property type="entry name" value="MetI-like_sf"/>
</dbReference>
<evidence type="ECO:0000313" key="11">
    <source>
        <dbReference type="EMBL" id="MFC5673419.1"/>
    </source>
</evidence>
<dbReference type="Proteomes" id="UP001596183">
    <property type="component" value="Unassembled WGS sequence"/>
</dbReference>
<evidence type="ECO:0000256" key="6">
    <source>
        <dbReference type="ARBA" id="ARBA00022989"/>
    </source>
</evidence>
<dbReference type="EMBL" id="JBHSPC010000085">
    <property type="protein sequence ID" value="MFC5673419.1"/>
    <property type="molecule type" value="Genomic_DNA"/>
</dbReference>
<comment type="subcellular location">
    <subcellularLocation>
        <location evidence="1">Cell inner membrane</location>
        <topology evidence="1">Multi-pass membrane protein</topology>
    </subcellularLocation>
    <subcellularLocation>
        <location evidence="8">Cell membrane</location>
        <topology evidence="8">Multi-pass membrane protein</topology>
    </subcellularLocation>
</comment>
<protein>
    <submittedName>
        <fullName evidence="11">ABC transporter permease</fullName>
    </submittedName>
</protein>
<feature type="region of interest" description="Disordered" evidence="9">
    <location>
        <begin position="1"/>
        <end position="29"/>
    </location>
</feature>
<keyword evidence="4" id="KW-0997">Cell inner membrane</keyword>
<organism evidence="11 12">
    <name type="scientific">Streptomyces incanus</name>
    <dbReference type="NCBI Taxonomy" id="887453"/>
    <lineage>
        <taxon>Bacteria</taxon>
        <taxon>Bacillati</taxon>
        <taxon>Actinomycetota</taxon>
        <taxon>Actinomycetes</taxon>
        <taxon>Kitasatosporales</taxon>
        <taxon>Streptomycetaceae</taxon>
        <taxon>Streptomyces</taxon>
    </lineage>
</organism>
<feature type="transmembrane region" description="Helical" evidence="8">
    <location>
        <begin position="238"/>
        <end position="259"/>
    </location>
</feature>
<dbReference type="PANTHER" id="PTHR43357">
    <property type="entry name" value="INNER MEMBRANE ABC TRANSPORTER PERMEASE PROTEIN YDCV"/>
    <property type="match status" value="1"/>
</dbReference>
<evidence type="ECO:0000259" key="10">
    <source>
        <dbReference type="PROSITE" id="PS50928"/>
    </source>
</evidence>
<evidence type="ECO:0000256" key="4">
    <source>
        <dbReference type="ARBA" id="ARBA00022519"/>
    </source>
</evidence>
<proteinExistence type="inferred from homology"/>
<comment type="similarity">
    <text evidence="8">Belongs to the binding-protein-dependent transport system permease family.</text>
</comment>
<dbReference type="CDD" id="cd06261">
    <property type="entry name" value="TM_PBP2"/>
    <property type="match status" value="2"/>
</dbReference>
<feature type="transmembrane region" description="Helical" evidence="8">
    <location>
        <begin position="508"/>
        <end position="530"/>
    </location>
</feature>
<keyword evidence="12" id="KW-1185">Reference proteome</keyword>
<dbReference type="InterPro" id="IPR000515">
    <property type="entry name" value="MetI-like"/>
</dbReference>
<feature type="transmembrane region" description="Helical" evidence="8">
    <location>
        <begin position="285"/>
        <end position="304"/>
    </location>
</feature>
<keyword evidence="5 8" id="KW-0812">Transmembrane</keyword>
<keyword evidence="6 8" id="KW-1133">Transmembrane helix</keyword>
<dbReference type="Gene3D" id="1.10.3720.10">
    <property type="entry name" value="MetI-like"/>
    <property type="match status" value="2"/>
</dbReference>
<evidence type="ECO:0000313" key="12">
    <source>
        <dbReference type="Proteomes" id="UP001596183"/>
    </source>
</evidence>